<gene>
    <name evidence="1" type="ORF">PILCRDRAFT_7746</name>
</gene>
<evidence type="ECO:0000313" key="2">
    <source>
        <dbReference type="Proteomes" id="UP000054166"/>
    </source>
</evidence>
<sequence>MADLPRVGKPAQDWTQQDLLAYNIHWWRSVPSLPSTSPLYPFLTTPARTPIKNPTYLSSILLSFWNRSIGSDIELDGLVYNFVRFILENVGAPYVTTSIGIYPSPTLTLNVCGTKHEYYADLCLHPNYIVSQIISLLVTFEFFVGLNYPRWEKYESKFDLEQMRKRPLDTWPKDDAEAKLIANTIAAYDFNNYEAPKLYHDLDEENKEYVDPYFMVRDPISLAGMTWKGTCPSFYKISIGSDLVKAVRAGKYPRAPTRIYRYTPVLPEEPDGGMDKFGIKAMQPLANRRVVIGCLEAFKMFLRVKRFGTPGFGPRY</sequence>
<dbReference type="Proteomes" id="UP000054166">
    <property type="component" value="Unassembled WGS sequence"/>
</dbReference>
<dbReference type="HOGENOM" id="CLU_839672_0_0_1"/>
<dbReference type="STRING" id="765440.A0A0C3BZR4"/>
<dbReference type="EMBL" id="KN832993">
    <property type="protein sequence ID" value="KIM82857.1"/>
    <property type="molecule type" value="Genomic_DNA"/>
</dbReference>
<dbReference type="InParanoid" id="A0A0C3BZR4"/>
<proteinExistence type="predicted"/>
<organism evidence="1 2">
    <name type="scientific">Piloderma croceum (strain F 1598)</name>
    <dbReference type="NCBI Taxonomy" id="765440"/>
    <lineage>
        <taxon>Eukaryota</taxon>
        <taxon>Fungi</taxon>
        <taxon>Dikarya</taxon>
        <taxon>Basidiomycota</taxon>
        <taxon>Agaricomycotina</taxon>
        <taxon>Agaricomycetes</taxon>
        <taxon>Agaricomycetidae</taxon>
        <taxon>Atheliales</taxon>
        <taxon>Atheliaceae</taxon>
        <taxon>Piloderma</taxon>
    </lineage>
</organism>
<keyword evidence="2" id="KW-1185">Reference proteome</keyword>
<name>A0A0C3BZR4_PILCF</name>
<dbReference type="AlphaFoldDB" id="A0A0C3BZR4"/>
<evidence type="ECO:0000313" key="1">
    <source>
        <dbReference type="EMBL" id="KIM82857.1"/>
    </source>
</evidence>
<reference evidence="1 2" key="1">
    <citation type="submission" date="2014-04" db="EMBL/GenBank/DDBJ databases">
        <authorList>
            <consortium name="DOE Joint Genome Institute"/>
            <person name="Kuo A."/>
            <person name="Tarkka M."/>
            <person name="Buscot F."/>
            <person name="Kohler A."/>
            <person name="Nagy L.G."/>
            <person name="Floudas D."/>
            <person name="Copeland A."/>
            <person name="Barry K.W."/>
            <person name="Cichocki N."/>
            <person name="Veneault-Fourrey C."/>
            <person name="LaButti K."/>
            <person name="Lindquist E.A."/>
            <person name="Lipzen A."/>
            <person name="Lundell T."/>
            <person name="Morin E."/>
            <person name="Murat C."/>
            <person name="Sun H."/>
            <person name="Tunlid A."/>
            <person name="Henrissat B."/>
            <person name="Grigoriev I.V."/>
            <person name="Hibbett D.S."/>
            <person name="Martin F."/>
            <person name="Nordberg H.P."/>
            <person name="Cantor M.N."/>
            <person name="Hua S.X."/>
        </authorList>
    </citation>
    <scope>NUCLEOTIDE SEQUENCE [LARGE SCALE GENOMIC DNA]</scope>
    <source>
        <strain evidence="1 2">F 1598</strain>
    </source>
</reference>
<protein>
    <submittedName>
        <fullName evidence="1">Uncharacterized protein</fullName>
    </submittedName>
</protein>
<reference evidence="2" key="2">
    <citation type="submission" date="2015-01" db="EMBL/GenBank/DDBJ databases">
        <title>Evolutionary Origins and Diversification of the Mycorrhizal Mutualists.</title>
        <authorList>
            <consortium name="DOE Joint Genome Institute"/>
            <consortium name="Mycorrhizal Genomics Consortium"/>
            <person name="Kohler A."/>
            <person name="Kuo A."/>
            <person name="Nagy L.G."/>
            <person name="Floudas D."/>
            <person name="Copeland A."/>
            <person name="Barry K.W."/>
            <person name="Cichocki N."/>
            <person name="Veneault-Fourrey C."/>
            <person name="LaButti K."/>
            <person name="Lindquist E.A."/>
            <person name="Lipzen A."/>
            <person name="Lundell T."/>
            <person name="Morin E."/>
            <person name="Murat C."/>
            <person name="Riley R."/>
            <person name="Ohm R."/>
            <person name="Sun H."/>
            <person name="Tunlid A."/>
            <person name="Henrissat B."/>
            <person name="Grigoriev I.V."/>
            <person name="Hibbett D.S."/>
            <person name="Martin F."/>
        </authorList>
    </citation>
    <scope>NUCLEOTIDE SEQUENCE [LARGE SCALE GENOMIC DNA]</scope>
    <source>
        <strain evidence="2">F 1598</strain>
    </source>
</reference>
<accession>A0A0C3BZR4</accession>